<dbReference type="EMBL" id="JAVDXV010000004">
    <property type="protein sequence ID" value="MDR7333132.1"/>
    <property type="molecule type" value="Genomic_DNA"/>
</dbReference>
<feature type="transmembrane region" description="Helical" evidence="4">
    <location>
        <begin position="211"/>
        <end position="235"/>
    </location>
</feature>
<keyword evidence="2 3" id="KW-0408">Iron</keyword>
<evidence type="ECO:0000259" key="6">
    <source>
        <dbReference type="PROSITE" id="PS51007"/>
    </source>
</evidence>
<feature type="transmembrane region" description="Helical" evidence="4">
    <location>
        <begin position="6"/>
        <end position="26"/>
    </location>
</feature>
<keyword evidence="3" id="KW-0349">Heme</keyword>
<evidence type="ECO:0000313" key="7">
    <source>
        <dbReference type="EMBL" id="MDR7333132.1"/>
    </source>
</evidence>
<dbReference type="PROSITE" id="PS51007">
    <property type="entry name" value="CYTC"/>
    <property type="match status" value="1"/>
</dbReference>
<evidence type="ECO:0000256" key="3">
    <source>
        <dbReference type="PROSITE-ProRule" id="PRU00433"/>
    </source>
</evidence>
<organism evidence="7 8">
    <name type="scientific">Roseateles asaccharophilus</name>
    <dbReference type="NCBI Taxonomy" id="582607"/>
    <lineage>
        <taxon>Bacteria</taxon>
        <taxon>Pseudomonadati</taxon>
        <taxon>Pseudomonadota</taxon>
        <taxon>Betaproteobacteria</taxon>
        <taxon>Burkholderiales</taxon>
        <taxon>Sphaerotilaceae</taxon>
        <taxon>Roseateles</taxon>
    </lineage>
</organism>
<protein>
    <submittedName>
        <fullName evidence="7">Protein-histidine pros-kinase</fullName>
        <ecNumber evidence="7">2.7.13.1</ecNumber>
    </submittedName>
</protein>
<feature type="domain" description="HAMP" evidence="5">
    <location>
        <begin position="233"/>
        <end position="286"/>
    </location>
</feature>
<dbReference type="EC" id="2.7.13.1" evidence="7"/>
<dbReference type="Proteomes" id="UP001180825">
    <property type="component" value="Unassembled WGS sequence"/>
</dbReference>
<sequence length="290" mass="31699">MKLLVKFNLVYLLVMSLGIALSGYIARQLLQDNAKQEVVNSAQMLMEKALAVRNYTNTQVRPLLASQMTHEFLPQTVPSFAATEVLNTLLAKHPEFAYKEATLNPTNPRDRATSWEVDVVGQFRSATDLKETVGERDTPAGKSLYIARPLRITDPACLACHSSVDAAPATMVAKYGPANGFGWNLNEVIGAQIVSVPLGVPMQRADNVFKVFITSLVGVFVVVGIVLNLMVWMLVVRPVTQLSALADRVSQGDLEAPEFKTSSKDEIATLSDSFSRMRASVVQAMKLLDS</sequence>
<dbReference type="SMART" id="SM00304">
    <property type="entry name" value="HAMP"/>
    <property type="match status" value="1"/>
</dbReference>
<reference evidence="7 8" key="1">
    <citation type="submission" date="2023-07" db="EMBL/GenBank/DDBJ databases">
        <title>Sorghum-associated microbial communities from plants grown in Nebraska, USA.</title>
        <authorList>
            <person name="Schachtman D."/>
        </authorList>
    </citation>
    <scope>NUCLEOTIDE SEQUENCE [LARGE SCALE GENOMIC DNA]</scope>
    <source>
        <strain evidence="7 8">BE316</strain>
    </source>
</reference>
<accession>A0ABU2A9H6</accession>
<keyword evidence="4" id="KW-1133">Transmembrane helix</keyword>
<keyword evidence="1 3" id="KW-0479">Metal-binding</keyword>
<gene>
    <name evidence="7" type="ORF">J2X21_002266</name>
</gene>
<name>A0ABU2A9H6_9BURK</name>
<dbReference type="CDD" id="cd06225">
    <property type="entry name" value="HAMP"/>
    <property type="match status" value="1"/>
</dbReference>
<dbReference type="GO" id="GO:0008256">
    <property type="term" value="F:protein histidine pros-kinase activity"/>
    <property type="evidence" value="ECO:0007669"/>
    <property type="project" value="UniProtKB-EC"/>
</dbReference>
<dbReference type="InterPro" id="IPR009056">
    <property type="entry name" value="Cyt_c-like_dom"/>
</dbReference>
<proteinExistence type="predicted"/>
<keyword evidence="4" id="KW-0812">Transmembrane</keyword>
<dbReference type="Pfam" id="PF00672">
    <property type="entry name" value="HAMP"/>
    <property type="match status" value="1"/>
</dbReference>
<evidence type="ECO:0000256" key="2">
    <source>
        <dbReference type="ARBA" id="ARBA00023004"/>
    </source>
</evidence>
<dbReference type="Gene3D" id="6.10.340.10">
    <property type="match status" value="1"/>
</dbReference>
<keyword evidence="7" id="KW-0808">Transferase</keyword>
<evidence type="ECO:0000313" key="8">
    <source>
        <dbReference type="Proteomes" id="UP001180825"/>
    </source>
</evidence>
<dbReference type="PROSITE" id="PS50885">
    <property type="entry name" value="HAMP"/>
    <property type="match status" value="1"/>
</dbReference>
<dbReference type="SUPFAM" id="SSF158472">
    <property type="entry name" value="HAMP domain-like"/>
    <property type="match status" value="1"/>
</dbReference>
<keyword evidence="4" id="KW-0472">Membrane</keyword>
<evidence type="ECO:0000256" key="4">
    <source>
        <dbReference type="SAM" id="Phobius"/>
    </source>
</evidence>
<evidence type="ECO:0000259" key="5">
    <source>
        <dbReference type="PROSITE" id="PS50885"/>
    </source>
</evidence>
<evidence type="ECO:0000256" key="1">
    <source>
        <dbReference type="ARBA" id="ARBA00022723"/>
    </source>
</evidence>
<comment type="caution">
    <text evidence="7">The sequence shown here is derived from an EMBL/GenBank/DDBJ whole genome shotgun (WGS) entry which is preliminary data.</text>
</comment>
<dbReference type="Pfam" id="PF11845">
    <property type="entry name" value="Tll0287-like"/>
    <property type="match status" value="1"/>
</dbReference>
<keyword evidence="8" id="KW-1185">Reference proteome</keyword>
<dbReference type="RefSeq" id="WP_310328561.1">
    <property type="nucleotide sequence ID" value="NZ_JAVDXV010000004.1"/>
</dbReference>
<dbReference type="InterPro" id="IPR003660">
    <property type="entry name" value="HAMP_dom"/>
</dbReference>
<dbReference type="InterPro" id="IPR021796">
    <property type="entry name" value="Tll0287-like_dom"/>
</dbReference>
<feature type="domain" description="Cytochrome c" evidence="6">
    <location>
        <begin position="136"/>
        <end position="278"/>
    </location>
</feature>